<protein>
    <submittedName>
        <fullName evidence="2">Putative protease</fullName>
    </submittedName>
</protein>
<dbReference type="InterPro" id="IPR001539">
    <property type="entry name" value="Peptidase_U32"/>
</dbReference>
<keyword evidence="3" id="KW-1185">Reference proteome</keyword>
<reference evidence="2 3" key="1">
    <citation type="submission" date="2018-07" db="EMBL/GenBank/DDBJ databases">
        <title>Genomic Encyclopedia of Type Strains, Phase IV (KMG-IV): sequencing the most valuable type-strain genomes for metagenomic binning, comparative biology and taxonomic classification.</title>
        <authorList>
            <person name="Goeker M."/>
        </authorList>
    </citation>
    <scope>NUCLEOTIDE SEQUENCE [LARGE SCALE GENOMIC DNA]</scope>
    <source>
        <strain evidence="2 3">DSM 7466</strain>
    </source>
</reference>
<dbReference type="InterPro" id="IPR051454">
    <property type="entry name" value="RNA/ubiquinone_mod_enzymes"/>
</dbReference>
<dbReference type="Pfam" id="PF01136">
    <property type="entry name" value="Peptidase_U32"/>
    <property type="match status" value="1"/>
</dbReference>
<comment type="caution">
    <text evidence="2">The sequence shown here is derived from an EMBL/GenBank/DDBJ whole genome shotgun (WGS) entry which is preliminary data.</text>
</comment>
<dbReference type="PROSITE" id="PS01276">
    <property type="entry name" value="PEPTIDASE_U32"/>
    <property type="match status" value="1"/>
</dbReference>
<keyword evidence="2" id="KW-0378">Hydrolase</keyword>
<proteinExistence type="predicted"/>
<dbReference type="GO" id="GO:0008233">
    <property type="term" value="F:peptidase activity"/>
    <property type="evidence" value="ECO:0007669"/>
    <property type="project" value="UniProtKB-KW"/>
</dbReference>
<dbReference type="PANTHER" id="PTHR30217">
    <property type="entry name" value="PEPTIDASE U32 FAMILY"/>
    <property type="match status" value="1"/>
</dbReference>
<organism evidence="2 3">
    <name type="scientific">Methanothermobacter defluvii</name>
    <dbReference type="NCBI Taxonomy" id="49339"/>
    <lineage>
        <taxon>Archaea</taxon>
        <taxon>Methanobacteriati</taxon>
        <taxon>Methanobacteriota</taxon>
        <taxon>Methanomada group</taxon>
        <taxon>Methanobacteria</taxon>
        <taxon>Methanobacteriales</taxon>
        <taxon>Methanobacteriaceae</taxon>
        <taxon>Methanothermobacter</taxon>
    </lineage>
</organism>
<gene>
    <name evidence="2" type="ORF">C7452_1693</name>
</gene>
<name>A0A371NA65_9EURY</name>
<dbReference type="AlphaFoldDB" id="A0A371NA65"/>
<dbReference type="Pfam" id="PF12392">
    <property type="entry name" value="DUF3656"/>
    <property type="match status" value="1"/>
</dbReference>
<dbReference type="Proteomes" id="UP000256864">
    <property type="component" value="Unassembled WGS sequence"/>
</dbReference>
<dbReference type="RefSeq" id="WP_115892819.1">
    <property type="nucleotide sequence ID" value="NZ_QREL01000004.1"/>
</dbReference>
<evidence type="ECO:0000313" key="3">
    <source>
        <dbReference type="Proteomes" id="UP000256864"/>
    </source>
</evidence>
<feature type="domain" description="Peptidase U32 collagenase" evidence="1">
    <location>
        <begin position="375"/>
        <end position="494"/>
    </location>
</feature>
<keyword evidence="2" id="KW-0645">Protease</keyword>
<dbReference type="EMBL" id="QREL01000004">
    <property type="protein sequence ID" value="REE24585.1"/>
    <property type="molecule type" value="Genomic_DNA"/>
</dbReference>
<dbReference type="PANTHER" id="PTHR30217:SF10">
    <property type="entry name" value="23S RRNA 5-HYDROXYCYTIDINE C2501 SYNTHASE"/>
    <property type="match status" value="1"/>
</dbReference>
<dbReference type="InterPro" id="IPR020988">
    <property type="entry name" value="Pept_U32_collagenase"/>
</dbReference>
<evidence type="ECO:0000259" key="1">
    <source>
        <dbReference type="Pfam" id="PF12392"/>
    </source>
</evidence>
<sequence>MEIPELLAPAGSPDTFRVALNAGADAVYLSGKDFGARYYAENFSLREIREAVDYAHLHDRRVYVTLNTLIRDSEIPRVSDYLQELHAAGADAVIIQDPALLFLREELSIDIPLHASTQMTIHNMAGIRWAEEMGLERVILARELSVDEIRDITSKAGVDIEVFVHGALCYSYSGQCLLSSFIGGRSGNRGRCAQPCRKKYELIQLKPERRVVNLPWKYLLSTRDLSAYMHLDTLVDAGVRSLKIEGRMRSAEYVATTVSVYRRALDEIKKGGWRPSMKEFERLKLTFNRTLTGGHLVGEDFMGREYPGDRGLPIGYVEKYSGGRVLIRLTSETVPRRGDGLFFQGNGMGIRLGDHLLDGGILSIPSKPVTPGSRVYLTGRRELQKFTEKLRNSHPPHLWDVELRFIATEDGEVHLTAEWSMDGRTLRESIETKFERALRRPLASDTIREQLLKAGDKPFRLSFAEFRYPGGLFHPISGLNALRRELLGRVEKRIIDEKRSGKVKEKKSSEKVSEGFGRRSAAWGGDGSPCISAYVEDLPSLEMALMAGAGRVYFEPQIHTDFRECDWNDVRSILREASDIASGYDAEFVWKWPDITHDWLLRRLLKIEDEMRLNIMVGGCGIPGLIDGDVRIYGSSALNIYNSISAMLMSESFHMLTASPELSSEDLRGMEGNIEIPVHGNLTAMVTRDNPWRLVPPRFSTRSKSSWALKDSRGAIFPLNQLMGCETTIMNSKETCLIDFLPSLMEWGFRNFSIDCRIQSPERTGELVESYIDALETPERIGDIKKRIVGDAEYGITASHFRYGLME</sequence>
<accession>A0A371NA65</accession>
<dbReference type="GO" id="GO:0006508">
    <property type="term" value="P:proteolysis"/>
    <property type="evidence" value="ECO:0007669"/>
    <property type="project" value="UniProtKB-KW"/>
</dbReference>
<evidence type="ECO:0000313" key="2">
    <source>
        <dbReference type="EMBL" id="REE24585.1"/>
    </source>
</evidence>